<keyword evidence="6" id="KW-0833">Ubl conjugation pathway</keyword>
<dbReference type="SUPFAM" id="SSF57850">
    <property type="entry name" value="RING/U-box"/>
    <property type="match status" value="1"/>
</dbReference>
<dbReference type="GO" id="GO:0005737">
    <property type="term" value="C:cytoplasm"/>
    <property type="evidence" value="ECO:0007669"/>
    <property type="project" value="TreeGrafter"/>
</dbReference>
<keyword evidence="7" id="KW-0862">Zinc</keyword>
<sequence>MSSGSRTHWCYNCRQRVSLRGQNIVCANCRGEFVQDLNDVLSMSQLSIDSSEEDVEDHGQSPGFMNAFLNFMRQRIAGTNNNGRSDSEPEHGRFAPLLIFRGQVPENSAFQEFFSEAVGVRRGNGGEYFVGPGLEEFIQELTNDQRGPPPAPNTSIDAIPTIKISRKHRRSDAHCAVCKEKFKLGSQARKMPCDHIYHSDCIVPWLVQHNSCPVCRQELPSQTTSGDVRRSRHQNQSRGTWNPFSLFRSSRSRS</sequence>
<comment type="catalytic activity">
    <reaction evidence="1">
        <text>S-ubiquitinyl-[E2 ubiquitin-conjugating enzyme]-L-cysteine + [acceptor protein]-L-lysine = [E2 ubiquitin-conjugating enzyme]-L-cysteine + N(6)-ubiquitinyl-[acceptor protein]-L-lysine.</text>
        <dbReference type="EC" id="2.3.2.27"/>
    </reaction>
</comment>
<reference evidence="12" key="2">
    <citation type="journal article" date="2018" name="BMC Genomics">
        <title>A manually annotated Actinidia chinensis var. chinensis (kiwifruit) genome highlights the challenges associated with draft genomes and gene prediction in plants.</title>
        <authorList>
            <person name="Pilkington S.M."/>
            <person name="Crowhurst R."/>
            <person name="Hilario E."/>
            <person name="Nardozza S."/>
            <person name="Fraser L."/>
            <person name="Peng Y."/>
            <person name="Gunaseelan K."/>
            <person name="Simpson R."/>
            <person name="Tahir J."/>
            <person name="Deroles S.C."/>
            <person name="Templeton K."/>
            <person name="Luo Z."/>
            <person name="Davy M."/>
            <person name="Cheng C."/>
            <person name="McNeilage M."/>
            <person name="Scaglione D."/>
            <person name="Liu Y."/>
            <person name="Zhang Q."/>
            <person name="Datson P."/>
            <person name="De Silva N."/>
            <person name="Gardiner S.E."/>
            <person name="Bassett H."/>
            <person name="Chagne D."/>
            <person name="McCallum J."/>
            <person name="Dzierzon H."/>
            <person name="Deng C."/>
            <person name="Wang Y.Y."/>
            <person name="Barron L."/>
            <person name="Manako K."/>
            <person name="Bowen J."/>
            <person name="Foster T.M."/>
            <person name="Erridge Z.A."/>
            <person name="Tiffin H."/>
            <person name="Waite C.N."/>
            <person name="Davies K.M."/>
            <person name="Grierson E.P."/>
            <person name="Laing W.A."/>
            <person name="Kirk R."/>
            <person name="Chen X."/>
            <person name="Wood M."/>
            <person name="Montefiori M."/>
            <person name="Brummell D.A."/>
            <person name="Schwinn K.E."/>
            <person name="Catanach A."/>
            <person name="Fullerton C."/>
            <person name="Li D."/>
            <person name="Meiyalaghan S."/>
            <person name="Nieuwenhuizen N."/>
            <person name="Read N."/>
            <person name="Prakash R."/>
            <person name="Hunter D."/>
            <person name="Zhang H."/>
            <person name="McKenzie M."/>
            <person name="Knabel M."/>
            <person name="Harris A."/>
            <person name="Allan A.C."/>
            <person name="Gleave A."/>
            <person name="Chen A."/>
            <person name="Janssen B.J."/>
            <person name="Plunkett B."/>
            <person name="Ampomah-Dwamena C."/>
            <person name="Voogd C."/>
            <person name="Leif D."/>
            <person name="Lafferty D."/>
            <person name="Souleyre E.J.F."/>
            <person name="Varkonyi-Gasic E."/>
            <person name="Gambi F."/>
            <person name="Hanley J."/>
            <person name="Yao J.L."/>
            <person name="Cheung J."/>
            <person name="David K.M."/>
            <person name="Warren B."/>
            <person name="Marsh K."/>
            <person name="Snowden K.C."/>
            <person name="Lin-Wang K."/>
            <person name="Brian L."/>
            <person name="Martinez-Sanchez M."/>
            <person name="Wang M."/>
            <person name="Ileperuma N."/>
            <person name="Macnee N."/>
            <person name="Campin R."/>
            <person name="McAtee P."/>
            <person name="Drummond R.S.M."/>
            <person name="Espley R.V."/>
            <person name="Ireland H.S."/>
            <person name="Wu R."/>
            <person name="Atkinson R.G."/>
            <person name="Karunairetnam S."/>
            <person name="Bulley S."/>
            <person name="Chunkath S."/>
            <person name="Hanley Z."/>
            <person name="Storey R."/>
            <person name="Thrimawithana A.H."/>
            <person name="Thomson S."/>
            <person name="David C."/>
            <person name="Testolin R."/>
            <person name="Huang H."/>
            <person name="Hellens R.P."/>
            <person name="Schaffer R.J."/>
        </authorList>
    </citation>
    <scope>NUCLEOTIDE SEQUENCE [LARGE SCALE GENOMIC DNA]</scope>
    <source>
        <strain evidence="12">cv. Red5</strain>
    </source>
</reference>
<evidence type="ECO:0000256" key="5">
    <source>
        <dbReference type="ARBA" id="ARBA00022771"/>
    </source>
</evidence>
<evidence type="ECO:0000256" key="9">
    <source>
        <dbReference type="SAM" id="MobiDB-lite"/>
    </source>
</evidence>
<dbReference type="InterPro" id="IPR039525">
    <property type="entry name" value="RNF126-like_zinc-ribbon"/>
</dbReference>
<organism evidence="11 12">
    <name type="scientific">Actinidia chinensis var. chinensis</name>
    <name type="common">Chinese soft-hair kiwi</name>
    <dbReference type="NCBI Taxonomy" id="1590841"/>
    <lineage>
        <taxon>Eukaryota</taxon>
        <taxon>Viridiplantae</taxon>
        <taxon>Streptophyta</taxon>
        <taxon>Embryophyta</taxon>
        <taxon>Tracheophyta</taxon>
        <taxon>Spermatophyta</taxon>
        <taxon>Magnoliopsida</taxon>
        <taxon>eudicotyledons</taxon>
        <taxon>Gunneridae</taxon>
        <taxon>Pentapetalae</taxon>
        <taxon>asterids</taxon>
        <taxon>Ericales</taxon>
        <taxon>Actinidiaceae</taxon>
        <taxon>Actinidia</taxon>
    </lineage>
</organism>
<keyword evidence="4" id="KW-0479">Metal-binding</keyword>
<dbReference type="Pfam" id="PF13639">
    <property type="entry name" value="zf-RING_2"/>
    <property type="match status" value="1"/>
</dbReference>
<dbReference type="GO" id="GO:0061630">
    <property type="term" value="F:ubiquitin protein ligase activity"/>
    <property type="evidence" value="ECO:0007669"/>
    <property type="project" value="UniProtKB-EC"/>
</dbReference>
<dbReference type="SMART" id="SM00184">
    <property type="entry name" value="RING"/>
    <property type="match status" value="1"/>
</dbReference>
<proteinExistence type="predicted"/>
<dbReference type="FunFam" id="3.30.40.10:FF:000022">
    <property type="entry name" value="E3 ubiquitin-protein ligase RING1-like"/>
    <property type="match status" value="1"/>
</dbReference>
<reference evidence="11 12" key="1">
    <citation type="submission" date="2017-07" db="EMBL/GenBank/DDBJ databases">
        <title>An improved, manually edited Actinidia chinensis var. chinensis (kiwifruit) genome highlights the challenges associated with draft genomes and gene prediction in plants.</title>
        <authorList>
            <person name="Pilkington S."/>
            <person name="Crowhurst R."/>
            <person name="Hilario E."/>
            <person name="Nardozza S."/>
            <person name="Fraser L."/>
            <person name="Peng Y."/>
            <person name="Gunaseelan K."/>
            <person name="Simpson R."/>
            <person name="Tahir J."/>
            <person name="Deroles S."/>
            <person name="Templeton K."/>
            <person name="Luo Z."/>
            <person name="Davy M."/>
            <person name="Cheng C."/>
            <person name="Mcneilage M."/>
            <person name="Scaglione D."/>
            <person name="Liu Y."/>
            <person name="Zhang Q."/>
            <person name="Datson P."/>
            <person name="De Silva N."/>
            <person name="Gardiner S."/>
            <person name="Bassett H."/>
            <person name="Chagne D."/>
            <person name="Mccallum J."/>
            <person name="Dzierzon H."/>
            <person name="Deng C."/>
            <person name="Wang Y.-Y."/>
            <person name="Barron N."/>
            <person name="Manako K."/>
            <person name="Bowen J."/>
            <person name="Foster T."/>
            <person name="Erridge Z."/>
            <person name="Tiffin H."/>
            <person name="Waite C."/>
            <person name="Davies K."/>
            <person name="Grierson E."/>
            <person name="Laing W."/>
            <person name="Kirk R."/>
            <person name="Chen X."/>
            <person name="Wood M."/>
            <person name="Montefiori M."/>
            <person name="Brummell D."/>
            <person name="Schwinn K."/>
            <person name="Catanach A."/>
            <person name="Fullerton C."/>
            <person name="Li D."/>
            <person name="Meiyalaghan S."/>
            <person name="Nieuwenhuizen N."/>
            <person name="Read N."/>
            <person name="Prakash R."/>
            <person name="Hunter D."/>
            <person name="Zhang H."/>
            <person name="Mckenzie M."/>
            <person name="Knabel M."/>
            <person name="Harris A."/>
            <person name="Allan A."/>
            <person name="Chen A."/>
            <person name="Janssen B."/>
            <person name="Plunkett B."/>
            <person name="Dwamena C."/>
            <person name="Voogd C."/>
            <person name="Leif D."/>
            <person name="Lafferty D."/>
            <person name="Souleyre E."/>
            <person name="Varkonyi-Gasic E."/>
            <person name="Gambi F."/>
            <person name="Hanley J."/>
            <person name="Yao J.-L."/>
            <person name="Cheung J."/>
            <person name="David K."/>
            <person name="Warren B."/>
            <person name="Marsh K."/>
            <person name="Snowden K."/>
            <person name="Lin-Wang K."/>
            <person name="Brian L."/>
            <person name="Martinez-Sanchez M."/>
            <person name="Wang M."/>
            <person name="Ileperuma N."/>
            <person name="Macnee N."/>
            <person name="Campin R."/>
            <person name="Mcatee P."/>
            <person name="Drummond R."/>
            <person name="Espley R."/>
            <person name="Ireland H."/>
            <person name="Wu R."/>
            <person name="Atkinson R."/>
            <person name="Karunairetnam S."/>
            <person name="Bulley S."/>
            <person name="Chunkath S."/>
            <person name="Hanley Z."/>
            <person name="Storey R."/>
            <person name="Thrimawithana A."/>
            <person name="Thomson S."/>
            <person name="David C."/>
            <person name="Testolin R."/>
        </authorList>
    </citation>
    <scope>NUCLEOTIDE SEQUENCE [LARGE SCALE GENOMIC DNA]</scope>
    <source>
        <strain evidence="12">cv. Red5</strain>
        <tissue evidence="11">Young leaf</tissue>
    </source>
</reference>
<evidence type="ECO:0000313" key="11">
    <source>
        <dbReference type="EMBL" id="PSS33482.1"/>
    </source>
</evidence>
<dbReference type="EMBL" id="NKQK01000003">
    <property type="protein sequence ID" value="PSS33482.1"/>
    <property type="molecule type" value="Genomic_DNA"/>
</dbReference>
<dbReference type="InterPro" id="IPR001841">
    <property type="entry name" value="Znf_RING"/>
</dbReference>
<feature type="region of interest" description="Disordered" evidence="9">
    <location>
        <begin position="219"/>
        <end position="254"/>
    </location>
</feature>
<dbReference type="InParanoid" id="A0A2R6RTX4"/>
<evidence type="ECO:0000256" key="4">
    <source>
        <dbReference type="ARBA" id="ARBA00022723"/>
    </source>
</evidence>
<keyword evidence="3" id="KW-0808">Transferase</keyword>
<evidence type="ECO:0000259" key="10">
    <source>
        <dbReference type="PROSITE" id="PS50089"/>
    </source>
</evidence>
<comment type="caution">
    <text evidence="11">The sequence shown here is derived from an EMBL/GenBank/DDBJ whole genome shotgun (WGS) entry which is preliminary data.</text>
</comment>
<evidence type="ECO:0000256" key="6">
    <source>
        <dbReference type="ARBA" id="ARBA00022786"/>
    </source>
</evidence>
<dbReference type="Proteomes" id="UP000241394">
    <property type="component" value="Chromosome LG3"/>
</dbReference>
<dbReference type="GO" id="GO:0016567">
    <property type="term" value="P:protein ubiquitination"/>
    <property type="evidence" value="ECO:0007669"/>
    <property type="project" value="TreeGrafter"/>
</dbReference>
<evidence type="ECO:0000313" key="12">
    <source>
        <dbReference type="Proteomes" id="UP000241394"/>
    </source>
</evidence>
<protein>
    <recommendedName>
        <fullName evidence="2">RING-type E3 ubiquitin transferase</fullName>
        <ecNumber evidence="2">2.3.2.27</ecNumber>
    </recommendedName>
</protein>
<accession>A0A2R6RTX4</accession>
<dbReference type="Gene3D" id="3.30.40.10">
    <property type="entry name" value="Zinc/RING finger domain, C3HC4 (zinc finger)"/>
    <property type="match status" value="1"/>
</dbReference>
<evidence type="ECO:0000256" key="8">
    <source>
        <dbReference type="PROSITE-ProRule" id="PRU00175"/>
    </source>
</evidence>
<evidence type="ECO:0000256" key="2">
    <source>
        <dbReference type="ARBA" id="ARBA00012483"/>
    </source>
</evidence>
<dbReference type="STRING" id="1590841.A0A2R6RTX4"/>
<keyword evidence="12" id="KW-1185">Reference proteome</keyword>
<dbReference type="AlphaFoldDB" id="A0A2R6RTX4"/>
<gene>
    <name evidence="11" type="ORF">CEY00_Acc03869</name>
</gene>
<dbReference type="GO" id="GO:0008270">
    <property type="term" value="F:zinc ion binding"/>
    <property type="evidence" value="ECO:0007669"/>
    <property type="project" value="UniProtKB-KW"/>
</dbReference>
<evidence type="ECO:0000256" key="7">
    <source>
        <dbReference type="ARBA" id="ARBA00022833"/>
    </source>
</evidence>
<dbReference type="EC" id="2.3.2.27" evidence="2"/>
<dbReference type="OMA" id="YSNWPFE"/>
<dbReference type="PANTHER" id="PTHR15710:SF188">
    <property type="entry name" value="E3 UBIQUITIN-PROTEIN LIGASE RING1-LIKE"/>
    <property type="match status" value="1"/>
</dbReference>
<evidence type="ECO:0000256" key="1">
    <source>
        <dbReference type="ARBA" id="ARBA00000900"/>
    </source>
</evidence>
<dbReference type="Gramene" id="PSS33482">
    <property type="protein sequence ID" value="PSS33482"/>
    <property type="gene ID" value="CEY00_Acc03869"/>
</dbReference>
<dbReference type="PROSITE" id="PS50089">
    <property type="entry name" value="ZF_RING_2"/>
    <property type="match status" value="1"/>
</dbReference>
<dbReference type="Pfam" id="PF14369">
    <property type="entry name" value="Zn_ribbon_19"/>
    <property type="match status" value="1"/>
</dbReference>
<dbReference type="PANTHER" id="PTHR15710">
    <property type="entry name" value="E3 UBIQUITIN-PROTEIN LIGASE PRAJA"/>
    <property type="match status" value="1"/>
</dbReference>
<keyword evidence="5 8" id="KW-0863">Zinc-finger</keyword>
<dbReference type="InterPro" id="IPR013083">
    <property type="entry name" value="Znf_RING/FYVE/PHD"/>
</dbReference>
<dbReference type="OrthoDB" id="8062037at2759"/>
<name>A0A2R6RTX4_ACTCC</name>
<feature type="domain" description="RING-type" evidence="10">
    <location>
        <begin position="175"/>
        <end position="216"/>
    </location>
</feature>
<evidence type="ECO:0000256" key="3">
    <source>
        <dbReference type="ARBA" id="ARBA00022679"/>
    </source>
</evidence>
<dbReference type="CDD" id="cd16667">
    <property type="entry name" value="RING-H2_RNF126-like"/>
    <property type="match status" value="1"/>
</dbReference>